<organism evidence="1 2">
    <name type="scientific">Insolitispirillum peregrinum</name>
    <dbReference type="NCBI Taxonomy" id="80876"/>
    <lineage>
        <taxon>Bacteria</taxon>
        <taxon>Pseudomonadati</taxon>
        <taxon>Pseudomonadota</taxon>
        <taxon>Alphaproteobacteria</taxon>
        <taxon>Rhodospirillales</taxon>
        <taxon>Novispirillaceae</taxon>
        <taxon>Insolitispirillum</taxon>
    </lineage>
</organism>
<proteinExistence type="predicted"/>
<dbReference type="Proteomes" id="UP000185678">
    <property type="component" value="Unassembled WGS sequence"/>
</dbReference>
<dbReference type="RefSeq" id="WP_076399144.1">
    <property type="nucleotide sequence ID" value="NZ_FTOA01000002.1"/>
</dbReference>
<gene>
    <name evidence="1" type="ORF">SAMN05421779_102248</name>
</gene>
<dbReference type="OrthoDB" id="7441080at2"/>
<keyword evidence="2" id="KW-1185">Reference proteome</keyword>
<dbReference type="EMBL" id="FTOA01000002">
    <property type="protein sequence ID" value="SIS48549.1"/>
    <property type="molecule type" value="Genomic_DNA"/>
</dbReference>
<sequence>MTVPPSSSLRVTQTLTGSLTLLDRPRQQARASFRAWMEEMGRARAAVEARARSAVADCYRFGLLVQEEPEAFEALCKVLGIRQTRQDRSTNPFIRVVKAVFGREVEDGTGGPPRWEWLSDSQINKYATVMNYAAHRGIAATAVEDWLSTDWNALGEAVPMSLSRRLREAREALRADEQAALLAQLPAPLPAPARDRRWLDKLGEAVDRLPASVDVTPLALKGLGAPEDAAVIVSLGDDQAIRLSGLTPDILIEVISTIARSCQRQAPASEGAGQPAFAAVVSVLRHVVPLVGSEAIVRLVNHQDWCSLLIGGSLDSPLVRAEIPPLPGVPRRRVFVLSPAAVRSLLQAYGGVAAGVACADVFQESNFSRPGGLLEQRLRLLVGDQAMVIPLQEVPAAVAAEVADARLVPLGDIGITAWDAFVPLDRADLAALARLDSRAARWKEQHRTRTGRDTIRRASRIIDLDSVAGNRLSLSLRRGGDQPVILPTAHGVLPSTGLGRIGRSALGMAAQVLLRRNATDDAALLIAHSALWLVTGLHAATGERLFLALPAVDEAGRPVGRGLRDARLEPDTEAYSALLDRAIRRLGVGTEVFPAMGTPAGSGGTKR</sequence>
<name>A0A1N7JGV7_9PROT</name>
<evidence type="ECO:0000313" key="1">
    <source>
        <dbReference type="EMBL" id="SIS48549.1"/>
    </source>
</evidence>
<accession>A0A1N7JGV7</accession>
<dbReference type="AlphaFoldDB" id="A0A1N7JGV7"/>
<reference evidence="1 2" key="1">
    <citation type="submission" date="2017-01" db="EMBL/GenBank/DDBJ databases">
        <authorList>
            <person name="Mah S.A."/>
            <person name="Swanson W.J."/>
            <person name="Moy G.W."/>
            <person name="Vacquier V.D."/>
        </authorList>
    </citation>
    <scope>NUCLEOTIDE SEQUENCE [LARGE SCALE GENOMIC DNA]</scope>
    <source>
        <strain evidence="1 2">DSM 11589</strain>
    </source>
</reference>
<protein>
    <submittedName>
        <fullName evidence="1">Uncharacterized protein</fullName>
    </submittedName>
</protein>
<dbReference type="STRING" id="80876.SAMN05421779_102248"/>
<evidence type="ECO:0000313" key="2">
    <source>
        <dbReference type="Proteomes" id="UP000185678"/>
    </source>
</evidence>